<dbReference type="Proteomes" id="UP000662939">
    <property type="component" value="Chromosome"/>
</dbReference>
<organism evidence="1 2">
    <name type="scientific">Natronoglycomyces albus</name>
    <dbReference type="NCBI Taxonomy" id="2811108"/>
    <lineage>
        <taxon>Bacteria</taxon>
        <taxon>Bacillati</taxon>
        <taxon>Actinomycetota</taxon>
        <taxon>Actinomycetes</taxon>
        <taxon>Glycomycetales</taxon>
        <taxon>Glycomycetaceae</taxon>
        <taxon>Natronoglycomyces</taxon>
    </lineage>
</organism>
<dbReference type="SUPFAM" id="SSF142906">
    <property type="entry name" value="YjbR-like"/>
    <property type="match status" value="1"/>
</dbReference>
<protein>
    <submittedName>
        <fullName evidence="1">MmcQ/YjbR family DNA-binding protein</fullName>
    </submittedName>
</protein>
<evidence type="ECO:0000313" key="2">
    <source>
        <dbReference type="Proteomes" id="UP000662939"/>
    </source>
</evidence>
<dbReference type="InterPro" id="IPR058532">
    <property type="entry name" value="YjbR/MT2646/Rv2570-like"/>
</dbReference>
<proteinExistence type="predicted"/>
<dbReference type="EMBL" id="CP070496">
    <property type="protein sequence ID" value="QSB05511.1"/>
    <property type="molecule type" value="Genomic_DNA"/>
</dbReference>
<name>A0A895XI67_9ACTN</name>
<accession>A0A895XI67</accession>
<gene>
    <name evidence="1" type="ORF">JQS30_00780</name>
</gene>
<reference evidence="1" key="1">
    <citation type="submission" date="2021-02" db="EMBL/GenBank/DDBJ databases">
        <title>Natronoglycomyces albus gen. nov., sp. nov, a haloalkaliphilic actinobacterium from a soda solonchak soil.</title>
        <authorList>
            <person name="Sorokin D.Y."/>
            <person name="Khijniak T.V."/>
            <person name="Zakharycheva A.P."/>
            <person name="Boueva O.V."/>
            <person name="Ariskina E.V."/>
            <person name="Hahnke R.L."/>
            <person name="Bunk B."/>
            <person name="Sproer C."/>
            <person name="Schumann P."/>
            <person name="Evtushenko L.I."/>
            <person name="Kublanov I.V."/>
        </authorList>
    </citation>
    <scope>NUCLEOTIDE SEQUENCE</scope>
    <source>
        <strain evidence="1">DSM 106290</strain>
    </source>
</reference>
<dbReference type="GO" id="GO:0003677">
    <property type="term" value="F:DNA binding"/>
    <property type="evidence" value="ECO:0007669"/>
    <property type="project" value="UniProtKB-KW"/>
</dbReference>
<dbReference type="AlphaFoldDB" id="A0A895XI67"/>
<dbReference type="Gene3D" id="3.90.1150.30">
    <property type="match status" value="1"/>
</dbReference>
<keyword evidence="2" id="KW-1185">Reference proteome</keyword>
<dbReference type="RefSeq" id="WP_213171519.1">
    <property type="nucleotide sequence ID" value="NZ_CP070496.1"/>
</dbReference>
<sequence>MSDDILSRLTTICARLPEAQESTTVHHPSFKVRGKAFVMLADPNKWSEVESLWIKSTPGEQQALIQSDPEQYFKPPYVGPSGWIGVRLTKECDWDEVAELVTEGWRLAAPKRAIKAFDEAAAED</sequence>
<dbReference type="InterPro" id="IPR038056">
    <property type="entry name" value="YjbR-like_sf"/>
</dbReference>
<keyword evidence="1" id="KW-0238">DNA-binding</keyword>
<dbReference type="Pfam" id="PF04237">
    <property type="entry name" value="YjbR"/>
    <property type="match status" value="1"/>
</dbReference>
<evidence type="ECO:0000313" key="1">
    <source>
        <dbReference type="EMBL" id="QSB05511.1"/>
    </source>
</evidence>
<dbReference type="KEGG" id="nav:JQS30_00780"/>